<dbReference type="RefSeq" id="WP_193909658.1">
    <property type="nucleotide sequence ID" value="NZ_JADEXG010000047.1"/>
</dbReference>
<evidence type="ECO:0000313" key="4">
    <source>
        <dbReference type="Proteomes" id="UP000636505"/>
    </source>
</evidence>
<dbReference type="GO" id="GO:0016126">
    <property type="term" value="P:sterol biosynthetic process"/>
    <property type="evidence" value="ECO:0007669"/>
    <property type="project" value="TreeGrafter"/>
</dbReference>
<organism evidence="3 4">
    <name type="scientific">Vasconcelosia minhoensis LEGE 07310</name>
    <dbReference type="NCBI Taxonomy" id="915328"/>
    <lineage>
        <taxon>Bacteria</taxon>
        <taxon>Bacillati</taxon>
        <taxon>Cyanobacteriota</taxon>
        <taxon>Cyanophyceae</taxon>
        <taxon>Nodosilineales</taxon>
        <taxon>Cymatolegaceae</taxon>
        <taxon>Vasconcelosia</taxon>
        <taxon>Vasconcelosia minhoensis</taxon>
    </lineage>
</organism>
<keyword evidence="3" id="KW-0489">Methyltransferase</keyword>
<keyword evidence="1" id="KW-0808">Transferase</keyword>
<keyword evidence="4" id="KW-1185">Reference proteome</keyword>
<dbReference type="CDD" id="cd02440">
    <property type="entry name" value="AdoMet_MTases"/>
    <property type="match status" value="1"/>
</dbReference>
<dbReference type="Proteomes" id="UP000636505">
    <property type="component" value="Unassembled WGS sequence"/>
</dbReference>
<evidence type="ECO:0000259" key="2">
    <source>
        <dbReference type="Pfam" id="PF13847"/>
    </source>
</evidence>
<dbReference type="GO" id="GO:0032259">
    <property type="term" value="P:methylation"/>
    <property type="evidence" value="ECO:0007669"/>
    <property type="project" value="UniProtKB-KW"/>
</dbReference>
<sequence>MKHSEEYTPGYTQNASNFMAQRSANNHAAFLMPHLQKSSRLLDCGCGPGSISCDFASVLTSGHVIGIDRESSQIELARNRAVSRNLTNITFNIGSIYELPFSDSSFDVVFAHAIFEHLASPNAALSEVFRVLVPGGIAAIRSPDWGGFLVSPDVPGLEAAIDSYAKIQVANGGDVFVGRKLPGLLRSAGFDLLRFSATYDCCQSPQLIAEYLALKLPDAEANTLRLWSQQPDAVFAQAWCEILGTKTV</sequence>
<feature type="domain" description="Methyltransferase" evidence="2">
    <location>
        <begin position="36"/>
        <end position="144"/>
    </location>
</feature>
<evidence type="ECO:0000313" key="3">
    <source>
        <dbReference type="EMBL" id="MBE9079081.1"/>
    </source>
</evidence>
<accession>A0A8J7ARD5</accession>
<dbReference type="InterPro" id="IPR029063">
    <property type="entry name" value="SAM-dependent_MTases_sf"/>
</dbReference>
<dbReference type="EMBL" id="JADEXG010000047">
    <property type="protein sequence ID" value="MBE9079081.1"/>
    <property type="molecule type" value="Genomic_DNA"/>
</dbReference>
<comment type="caution">
    <text evidence="3">The sequence shown here is derived from an EMBL/GenBank/DDBJ whole genome shotgun (WGS) entry which is preliminary data.</text>
</comment>
<proteinExistence type="predicted"/>
<dbReference type="Gene3D" id="3.40.50.150">
    <property type="entry name" value="Vaccinia Virus protein VP39"/>
    <property type="match status" value="1"/>
</dbReference>
<name>A0A8J7ARD5_9CYAN</name>
<reference evidence="3" key="1">
    <citation type="submission" date="2020-10" db="EMBL/GenBank/DDBJ databases">
        <authorList>
            <person name="Castelo-Branco R."/>
            <person name="Eusebio N."/>
            <person name="Adriana R."/>
            <person name="Vieira A."/>
            <person name="Brugerolle De Fraissinette N."/>
            <person name="Rezende De Castro R."/>
            <person name="Schneider M.P."/>
            <person name="Vasconcelos V."/>
            <person name="Leao P.N."/>
        </authorList>
    </citation>
    <scope>NUCLEOTIDE SEQUENCE</scope>
    <source>
        <strain evidence="3">LEGE 07310</strain>
    </source>
</reference>
<evidence type="ECO:0000256" key="1">
    <source>
        <dbReference type="ARBA" id="ARBA00022679"/>
    </source>
</evidence>
<dbReference type="PANTHER" id="PTHR44068">
    <property type="entry name" value="ZGC:194242"/>
    <property type="match status" value="1"/>
</dbReference>
<dbReference type="InterPro" id="IPR025714">
    <property type="entry name" value="Methyltranfer_dom"/>
</dbReference>
<dbReference type="AlphaFoldDB" id="A0A8J7ARD5"/>
<protein>
    <submittedName>
        <fullName evidence="3">Methyltransferase domain-containing protein</fullName>
    </submittedName>
</protein>
<dbReference type="GO" id="GO:0003838">
    <property type="term" value="F:sterol 24-C-methyltransferase activity"/>
    <property type="evidence" value="ECO:0007669"/>
    <property type="project" value="TreeGrafter"/>
</dbReference>
<dbReference type="Pfam" id="PF13847">
    <property type="entry name" value="Methyltransf_31"/>
    <property type="match status" value="1"/>
</dbReference>
<dbReference type="SUPFAM" id="SSF53335">
    <property type="entry name" value="S-adenosyl-L-methionine-dependent methyltransferases"/>
    <property type="match status" value="1"/>
</dbReference>
<dbReference type="PANTHER" id="PTHR44068:SF1">
    <property type="entry name" value="HYPOTHETICAL LOC100005854"/>
    <property type="match status" value="1"/>
</dbReference>
<gene>
    <name evidence="3" type="ORF">IQ241_17550</name>
</gene>
<dbReference type="InterPro" id="IPR050447">
    <property type="entry name" value="Erg6_SMT_methyltransf"/>
</dbReference>